<keyword evidence="3" id="KW-0964">Secreted</keyword>
<dbReference type="RefSeq" id="XP_027368501.1">
    <property type="nucleotide sequence ID" value="XM_027512700.1"/>
</dbReference>
<dbReference type="InterPro" id="IPR045051">
    <property type="entry name" value="SBT"/>
</dbReference>
<comment type="subcellular location">
    <subcellularLocation>
        <location evidence="1">Secreted</location>
    </subcellularLocation>
</comment>
<feature type="signal peptide" evidence="10">
    <location>
        <begin position="1"/>
        <end position="24"/>
    </location>
</feature>
<comment type="similarity">
    <text evidence="2 9">Belongs to the peptidase S8 family.</text>
</comment>
<evidence type="ECO:0000259" key="13">
    <source>
        <dbReference type="Pfam" id="PF17766"/>
    </source>
</evidence>
<dbReference type="InterPro" id="IPR010259">
    <property type="entry name" value="S8pro/Inhibitor_I9"/>
</dbReference>
<keyword evidence="7 9" id="KW-0720">Serine protease</keyword>
<evidence type="ECO:0000256" key="6">
    <source>
        <dbReference type="ARBA" id="ARBA00022801"/>
    </source>
</evidence>
<dbReference type="InterPro" id="IPR015500">
    <property type="entry name" value="Peptidase_S8_subtilisin-rel"/>
</dbReference>
<evidence type="ECO:0000256" key="3">
    <source>
        <dbReference type="ARBA" id="ARBA00022525"/>
    </source>
</evidence>
<dbReference type="Pfam" id="PF17766">
    <property type="entry name" value="fn3_6"/>
    <property type="match status" value="1"/>
</dbReference>
<keyword evidence="6 9" id="KW-0378">Hydrolase</keyword>
<reference evidence="14" key="1">
    <citation type="journal article" date="2019" name="Toxins">
        <title>Detection of Abrin-Like and Prepropulchellin-Like Toxin Genes and Transcripts Using Whole Genome Sequencing and Full-Length Transcript Sequencing of Abrus precatorius.</title>
        <authorList>
            <person name="Hovde B.T."/>
            <person name="Daligault H.E."/>
            <person name="Hanschen E.R."/>
            <person name="Kunde Y.A."/>
            <person name="Johnson M.B."/>
            <person name="Starkenburg S.R."/>
            <person name="Johnson S.L."/>
        </authorList>
    </citation>
    <scope>NUCLEOTIDE SEQUENCE [LARGE SCALE GENOMIC DNA]</scope>
</reference>
<organism evidence="14 15">
    <name type="scientific">Abrus precatorius</name>
    <name type="common">Indian licorice</name>
    <name type="synonym">Glycine abrus</name>
    <dbReference type="NCBI Taxonomy" id="3816"/>
    <lineage>
        <taxon>Eukaryota</taxon>
        <taxon>Viridiplantae</taxon>
        <taxon>Streptophyta</taxon>
        <taxon>Embryophyta</taxon>
        <taxon>Tracheophyta</taxon>
        <taxon>Spermatophyta</taxon>
        <taxon>Magnoliopsida</taxon>
        <taxon>eudicotyledons</taxon>
        <taxon>Gunneridae</taxon>
        <taxon>Pentapetalae</taxon>
        <taxon>rosids</taxon>
        <taxon>fabids</taxon>
        <taxon>Fabales</taxon>
        <taxon>Fabaceae</taxon>
        <taxon>Papilionoideae</taxon>
        <taxon>50 kb inversion clade</taxon>
        <taxon>NPAAA clade</taxon>
        <taxon>indigoferoid/millettioid clade</taxon>
        <taxon>Abreae</taxon>
        <taxon>Abrus</taxon>
    </lineage>
</organism>
<evidence type="ECO:0000313" key="15">
    <source>
        <dbReference type="RefSeq" id="XP_027368501.1"/>
    </source>
</evidence>
<protein>
    <submittedName>
        <fullName evidence="15">Cucumisin-like</fullName>
    </submittedName>
</protein>
<feature type="domain" description="Subtilisin-like protease fibronectin type-III" evidence="13">
    <location>
        <begin position="630"/>
        <end position="727"/>
    </location>
</feature>
<dbReference type="GeneID" id="113874477"/>
<evidence type="ECO:0000313" key="14">
    <source>
        <dbReference type="Proteomes" id="UP000694853"/>
    </source>
</evidence>
<dbReference type="Gene3D" id="2.60.40.2310">
    <property type="match status" value="1"/>
</dbReference>
<evidence type="ECO:0000256" key="8">
    <source>
        <dbReference type="PIRSR" id="PIRSR615500-1"/>
    </source>
</evidence>
<feature type="active site" description="Charge relay system" evidence="8 9">
    <location>
        <position position="196"/>
    </location>
</feature>
<dbReference type="CDD" id="cd04852">
    <property type="entry name" value="Peptidases_S8_3"/>
    <property type="match status" value="1"/>
</dbReference>
<dbReference type="KEGG" id="aprc:113874477"/>
<dbReference type="Gene3D" id="3.30.70.80">
    <property type="entry name" value="Peptidase S8 propeptide/proteinase inhibitor I9"/>
    <property type="match status" value="1"/>
</dbReference>
<accession>A0A8B8MIE9</accession>
<evidence type="ECO:0000256" key="9">
    <source>
        <dbReference type="PROSITE-ProRule" id="PRU01240"/>
    </source>
</evidence>
<feature type="domain" description="Inhibitor I9" evidence="12">
    <location>
        <begin position="30"/>
        <end position="106"/>
    </location>
</feature>
<dbReference type="GO" id="GO:0005576">
    <property type="term" value="C:extracellular region"/>
    <property type="evidence" value="ECO:0007669"/>
    <property type="project" value="UniProtKB-SubCell"/>
</dbReference>
<dbReference type="PROSITE" id="PS00138">
    <property type="entry name" value="SUBTILASE_SER"/>
    <property type="match status" value="1"/>
</dbReference>
<dbReference type="InterPro" id="IPR041469">
    <property type="entry name" value="Subtilisin-like_FN3"/>
</dbReference>
<dbReference type="Proteomes" id="UP000694853">
    <property type="component" value="Unplaced"/>
</dbReference>
<dbReference type="InterPro" id="IPR023828">
    <property type="entry name" value="Peptidase_S8_Ser-AS"/>
</dbReference>
<gene>
    <name evidence="15" type="primary">LOC113874477</name>
</gene>
<dbReference type="PRINTS" id="PR00723">
    <property type="entry name" value="SUBTILISIN"/>
</dbReference>
<evidence type="ECO:0000256" key="4">
    <source>
        <dbReference type="ARBA" id="ARBA00022670"/>
    </source>
</evidence>
<dbReference type="Gene3D" id="3.50.30.30">
    <property type="match status" value="1"/>
</dbReference>
<feature type="active site" description="Charge relay system" evidence="8 9">
    <location>
        <position position="135"/>
    </location>
</feature>
<feature type="active site" description="Charge relay system" evidence="8 9">
    <location>
        <position position="524"/>
    </location>
</feature>
<dbReference type="SUPFAM" id="SSF52743">
    <property type="entry name" value="Subtilisin-like"/>
    <property type="match status" value="1"/>
</dbReference>
<dbReference type="InterPro" id="IPR036852">
    <property type="entry name" value="Peptidase_S8/S53_dom_sf"/>
</dbReference>
<dbReference type="CDD" id="cd02120">
    <property type="entry name" value="PA_subtilisin_like"/>
    <property type="match status" value="1"/>
</dbReference>
<evidence type="ECO:0000256" key="5">
    <source>
        <dbReference type="ARBA" id="ARBA00022729"/>
    </source>
</evidence>
<dbReference type="GO" id="GO:0006508">
    <property type="term" value="P:proteolysis"/>
    <property type="evidence" value="ECO:0007669"/>
    <property type="project" value="UniProtKB-KW"/>
</dbReference>
<dbReference type="Pfam" id="PF05922">
    <property type="entry name" value="Inhibitor_I9"/>
    <property type="match status" value="1"/>
</dbReference>
<dbReference type="InterPro" id="IPR022398">
    <property type="entry name" value="Peptidase_S8_His-AS"/>
</dbReference>
<keyword evidence="4 9" id="KW-0645">Protease</keyword>
<evidence type="ECO:0000256" key="2">
    <source>
        <dbReference type="ARBA" id="ARBA00011073"/>
    </source>
</evidence>
<feature type="domain" description="Peptidase S8/S53" evidence="11">
    <location>
        <begin position="127"/>
        <end position="573"/>
    </location>
</feature>
<sequence length="734" mass="80347">MISLGFSHLFQILTCILLLTQSFSEDERKTYIVYMGERPRGVESTELLHKSMVQRVLGSKFAPDVLLHSYKSFNGFVARLTKEETLRIRGMDDVVSVIPNRNNKLHTSRSWDFLGFPQHVDRSELEKDMIVGVIDTGIWPESDSFKGDGLGPRPAKWRGICQNFTCNNKIIGARYHRTSGRFGPTDIISPRDTNGHGTHCASIAAGIPVLKSLYGLGSGIVRGGAPLARIAVYKVCWSLGCESADILAAFDAAIADGVDILSVSMGTPKRRYANYFDDIYAIGSFHAIKKGILMSQAAGNDGPGFYTTLNTAPWTFSVAASTTDRKFYTEVKLGNNMSFQGISINTFDLENNYYPLIYGGDAPNTFDGYISSQSRFCYPESLNGAMVRRKIVLCDGVLDPSRVGFLHGAIGVIFASTRPLVDAEIYAIPAVQLSENDGLQIRRYSQSPLPTATISKSTEGKDPCAPFAPPFSSRGPNIIDLDIMKPDIAAPGVEILAAWPPRAPISDVDGDTRESSYKFLSGTSMACPHVSATAIYVKSFHPTWSRAMIKSAIMTTATPMSPQINIEAEFAYGAGQINPIKAIHPGLVYDAVEKDYVRFLCGQGYDTRVLQIITGDNSSCTQANKGTVWELNLPSFAFSTSHSRNFSVVFHRTVTNVGSAASRYQATITPTLPSLNIQVEPNVLVFTSLGEKKSFTLKIEGNIPAKILSTSLVWNDGTYHVRSPIVVYSPPRYK</sequence>
<evidence type="ECO:0000256" key="10">
    <source>
        <dbReference type="SAM" id="SignalP"/>
    </source>
</evidence>
<dbReference type="InterPro" id="IPR034197">
    <property type="entry name" value="Peptidases_S8_3"/>
</dbReference>
<dbReference type="Gene3D" id="3.40.50.200">
    <property type="entry name" value="Peptidase S8/S53 domain"/>
    <property type="match status" value="1"/>
</dbReference>
<proteinExistence type="inferred from homology"/>
<evidence type="ECO:0000259" key="11">
    <source>
        <dbReference type="Pfam" id="PF00082"/>
    </source>
</evidence>
<dbReference type="PROSITE" id="PS00137">
    <property type="entry name" value="SUBTILASE_HIS"/>
    <property type="match status" value="1"/>
</dbReference>
<dbReference type="PANTHER" id="PTHR10795">
    <property type="entry name" value="PROPROTEIN CONVERTASE SUBTILISIN/KEXIN"/>
    <property type="match status" value="1"/>
</dbReference>
<dbReference type="GO" id="GO:0004252">
    <property type="term" value="F:serine-type endopeptidase activity"/>
    <property type="evidence" value="ECO:0007669"/>
    <property type="project" value="UniProtKB-UniRule"/>
</dbReference>
<keyword evidence="14" id="KW-1185">Reference proteome</keyword>
<evidence type="ECO:0000256" key="1">
    <source>
        <dbReference type="ARBA" id="ARBA00004613"/>
    </source>
</evidence>
<dbReference type="OrthoDB" id="206201at2759"/>
<name>A0A8B8MIE9_ABRPR</name>
<dbReference type="PROSITE" id="PS51892">
    <property type="entry name" value="SUBTILASE"/>
    <property type="match status" value="1"/>
</dbReference>
<evidence type="ECO:0000256" key="7">
    <source>
        <dbReference type="ARBA" id="ARBA00022825"/>
    </source>
</evidence>
<dbReference type="AlphaFoldDB" id="A0A8B8MIE9"/>
<dbReference type="Pfam" id="PF00082">
    <property type="entry name" value="Peptidase_S8"/>
    <property type="match status" value="1"/>
</dbReference>
<feature type="chain" id="PRO_5034975678" evidence="10">
    <location>
        <begin position="25"/>
        <end position="734"/>
    </location>
</feature>
<keyword evidence="5 10" id="KW-0732">Signal</keyword>
<reference evidence="15" key="2">
    <citation type="submission" date="2025-08" db="UniProtKB">
        <authorList>
            <consortium name="RefSeq"/>
        </authorList>
    </citation>
    <scope>IDENTIFICATION</scope>
    <source>
        <tissue evidence="15">Young leaves</tissue>
    </source>
</reference>
<dbReference type="InterPro" id="IPR037045">
    <property type="entry name" value="S8pro/Inhibitor_I9_sf"/>
</dbReference>
<evidence type="ECO:0000259" key="12">
    <source>
        <dbReference type="Pfam" id="PF05922"/>
    </source>
</evidence>
<dbReference type="InterPro" id="IPR000209">
    <property type="entry name" value="Peptidase_S8/S53_dom"/>
</dbReference>